<evidence type="ECO:0000256" key="2">
    <source>
        <dbReference type="ARBA" id="ARBA00022729"/>
    </source>
</evidence>
<dbReference type="GO" id="GO:0005179">
    <property type="term" value="F:hormone activity"/>
    <property type="evidence" value="ECO:0007669"/>
    <property type="project" value="InterPro"/>
</dbReference>
<dbReference type="Proteomes" id="UP001059596">
    <property type="component" value="Unassembled WGS sequence"/>
</dbReference>
<proteinExistence type="predicted"/>
<evidence type="ECO:0000256" key="3">
    <source>
        <dbReference type="SAM" id="SignalP"/>
    </source>
</evidence>
<evidence type="ECO:0000313" key="6">
    <source>
        <dbReference type="Proteomes" id="UP001059596"/>
    </source>
</evidence>
<accession>A0A9P9YPQ7</accession>
<evidence type="ECO:0000259" key="4">
    <source>
        <dbReference type="Pfam" id="PF00049"/>
    </source>
</evidence>
<feature type="signal peptide" evidence="3">
    <location>
        <begin position="1"/>
        <end position="32"/>
    </location>
</feature>
<evidence type="ECO:0000256" key="1">
    <source>
        <dbReference type="ARBA" id="ARBA00022685"/>
    </source>
</evidence>
<dbReference type="InterPro" id="IPR016179">
    <property type="entry name" value="Insulin-like"/>
</dbReference>
<organism evidence="5 6">
    <name type="scientific">Drosophila gunungcola</name>
    <name type="common">fruit fly</name>
    <dbReference type="NCBI Taxonomy" id="103775"/>
    <lineage>
        <taxon>Eukaryota</taxon>
        <taxon>Metazoa</taxon>
        <taxon>Ecdysozoa</taxon>
        <taxon>Arthropoda</taxon>
        <taxon>Hexapoda</taxon>
        <taxon>Insecta</taxon>
        <taxon>Pterygota</taxon>
        <taxon>Neoptera</taxon>
        <taxon>Endopterygota</taxon>
        <taxon>Diptera</taxon>
        <taxon>Brachycera</taxon>
        <taxon>Muscomorpha</taxon>
        <taxon>Ephydroidea</taxon>
        <taxon>Drosophilidae</taxon>
        <taxon>Drosophila</taxon>
        <taxon>Sophophora</taxon>
    </lineage>
</organism>
<dbReference type="GO" id="GO:0005576">
    <property type="term" value="C:extracellular region"/>
    <property type="evidence" value="ECO:0007669"/>
    <property type="project" value="InterPro"/>
</dbReference>
<keyword evidence="1" id="KW-0165">Cleavage on pair of basic residues</keyword>
<dbReference type="SUPFAM" id="SSF56994">
    <property type="entry name" value="Insulin-like"/>
    <property type="match status" value="1"/>
</dbReference>
<protein>
    <recommendedName>
        <fullName evidence="4">Insulin-like domain-containing protein</fullName>
    </recommendedName>
</protein>
<gene>
    <name evidence="5" type="ORF">M5D96_006289</name>
</gene>
<dbReference type="EMBL" id="JAMKOV010000004">
    <property type="protein sequence ID" value="KAI8040349.1"/>
    <property type="molecule type" value="Genomic_DNA"/>
</dbReference>
<sequence>MRRNPNPNPNPERRILLHGLILLLLMIGSVQASMKLCGIADPINLNLIEGFEDSVLLARMFGESAGQMLKTRRLRNGVFDECCLKPCRVEELLRYCAPKPKT</sequence>
<dbReference type="Gene3D" id="1.10.100.10">
    <property type="entry name" value="Insulin-like"/>
    <property type="match status" value="1"/>
</dbReference>
<feature type="chain" id="PRO_5040263758" description="Insulin-like domain-containing protein" evidence="3">
    <location>
        <begin position="33"/>
        <end position="102"/>
    </location>
</feature>
<comment type="caution">
    <text evidence="5">The sequence shown here is derived from an EMBL/GenBank/DDBJ whole genome shotgun (WGS) entry which is preliminary data.</text>
</comment>
<dbReference type="AlphaFoldDB" id="A0A9P9YPQ7"/>
<reference evidence="5" key="1">
    <citation type="journal article" date="2023" name="Genome Biol. Evol.">
        <title>Long-read-based Genome Assembly of Drosophila gunungcola Reveals Fewer Chemosensory Genes in Flower-breeding Species.</title>
        <authorList>
            <person name="Negi A."/>
            <person name="Liao B.Y."/>
            <person name="Yeh S.D."/>
        </authorList>
    </citation>
    <scope>NUCLEOTIDE SEQUENCE</scope>
    <source>
        <strain evidence="5">Sukarami</strain>
    </source>
</reference>
<dbReference type="InterPro" id="IPR036438">
    <property type="entry name" value="Insulin-like_sf"/>
</dbReference>
<evidence type="ECO:0000313" key="5">
    <source>
        <dbReference type="EMBL" id="KAI8040349.1"/>
    </source>
</evidence>
<name>A0A9P9YPQ7_9MUSC</name>
<dbReference type="Pfam" id="PF00049">
    <property type="entry name" value="Insulin"/>
    <property type="match status" value="1"/>
</dbReference>
<keyword evidence="2 3" id="KW-0732">Signal</keyword>
<keyword evidence="6" id="KW-1185">Reference proteome</keyword>
<feature type="domain" description="Insulin-like" evidence="4">
    <location>
        <begin position="68"/>
        <end position="96"/>
    </location>
</feature>